<proteinExistence type="predicted"/>
<organism evidence="3 4">
    <name type="scientific">Cryobacterium cryoconiti</name>
    <dbReference type="NCBI Taxonomy" id="1259239"/>
    <lineage>
        <taxon>Bacteria</taxon>
        <taxon>Bacillati</taxon>
        <taxon>Actinomycetota</taxon>
        <taxon>Actinomycetes</taxon>
        <taxon>Micrococcales</taxon>
        <taxon>Microbacteriaceae</taxon>
        <taxon>Cryobacterium</taxon>
    </lineage>
</organism>
<keyword evidence="2" id="KW-0732">Signal</keyword>
<sequence>MPTLPAIFRSKRVITLVASTAVLGTLLTGCTATTSTAGTSTSTPSSTSTSTAPTTTAAGSVVAATEAFTATLTSDQLASLNQEYTLENAEAWSNLPQAMSRNRVGLQLSELDDSQLTALGTLLQAVTGTTAGEGYDEIQQLLNADDYLADNGGGSDYGSGNYFIAFLGTPSDTGTWELQFGGHHFAVANTYTDGVLAGATPSFRGVEPYGTFEQDGETNAPLESEQVALAAVLASLSTDQLSSAELDGVYRDLVLTPGNDWAFPADNEGVQVGTLAADQKALVLAAIATYVNDINDADAATILAKYESELDETYVSYSGGSSLTEQDDYIRIDGPSVWIEFSMQRGIILSGSHPHSVWRDSTTDYGGTQQQ</sequence>
<gene>
    <name evidence="3" type="ORF">E3T49_05155</name>
</gene>
<feature type="chain" id="PRO_5021494210" evidence="2">
    <location>
        <begin position="38"/>
        <end position="371"/>
    </location>
</feature>
<evidence type="ECO:0000313" key="3">
    <source>
        <dbReference type="EMBL" id="TFD32069.1"/>
    </source>
</evidence>
<evidence type="ECO:0000313" key="4">
    <source>
        <dbReference type="Proteomes" id="UP000297472"/>
    </source>
</evidence>
<comment type="caution">
    <text evidence="3">The sequence shown here is derived from an EMBL/GenBank/DDBJ whole genome shotgun (WGS) entry which is preliminary data.</text>
</comment>
<dbReference type="OrthoDB" id="581140at2"/>
<dbReference type="PANTHER" id="PTHR37489:SF1">
    <property type="entry name" value="DUF3500 DOMAIN-CONTAINING PROTEIN"/>
    <property type="match status" value="1"/>
</dbReference>
<evidence type="ECO:0000256" key="2">
    <source>
        <dbReference type="SAM" id="SignalP"/>
    </source>
</evidence>
<dbReference type="Proteomes" id="UP000297472">
    <property type="component" value="Unassembled WGS sequence"/>
</dbReference>
<feature type="signal peptide" evidence="2">
    <location>
        <begin position="1"/>
        <end position="37"/>
    </location>
</feature>
<keyword evidence="4" id="KW-1185">Reference proteome</keyword>
<accession>A0A4Y8K0V1</accession>
<protein>
    <submittedName>
        <fullName evidence="3">DUF3500 domain-containing protein</fullName>
    </submittedName>
</protein>
<dbReference type="EMBL" id="SOHA01000010">
    <property type="protein sequence ID" value="TFD32069.1"/>
    <property type="molecule type" value="Genomic_DNA"/>
</dbReference>
<reference evidence="3 4" key="1">
    <citation type="submission" date="2019-03" db="EMBL/GenBank/DDBJ databases">
        <title>Genomics of glacier-inhabiting Cryobacterium strains.</title>
        <authorList>
            <person name="Liu Q."/>
            <person name="Xin Y.-H."/>
        </authorList>
    </citation>
    <scope>NUCLEOTIDE SEQUENCE [LARGE SCALE GENOMIC DNA]</scope>
    <source>
        <strain evidence="3 4">TMT1-51</strain>
    </source>
</reference>
<dbReference type="PANTHER" id="PTHR37489">
    <property type="entry name" value="DUF3500 DOMAIN-CONTAINING PROTEIN"/>
    <property type="match status" value="1"/>
</dbReference>
<dbReference type="AlphaFoldDB" id="A0A4Y8K0V1"/>
<name>A0A4Y8K0V1_9MICO</name>
<feature type="region of interest" description="Disordered" evidence="1">
    <location>
        <begin position="33"/>
        <end position="55"/>
    </location>
</feature>
<dbReference type="RefSeq" id="WP_134423900.1">
    <property type="nucleotide sequence ID" value="NZ_SOHA01000010.1"/>
</dbReference>
<dbReference type="InterPro" id="IPR021889">
    <property type="entry name" value="DUF3500"/>
</dbReference>
<dbReference type="Pfam" id="PF12006">
    <property type="entry name" value="DUF3500"/>
    <property type="match status" value="1"/>
</dbReference>
<evidence type="ECO:0000256" key="1">
    <source>
        <dbReference type="SAM" id="MobiDB-lite"/>
    </source>
</evidence>